<dbReference type="CDD" id="cd16917">
    <property type="entry name" value="HATPase_UhpB-NarQ-NarX-like"/>
    <property type="match status" value="1"/>
</dbReference>
<evidence type="ECO:0000256" key="7">
    <source>
        <dbReference type="ARBA" id="ARBA00022840"/>
    </source>
</evidence>
<dbReference type="Gene3D" id="3.30.565.10">
    <property type="entry name" value="Histidine kinase-like ATPase, C-terminal domain"/>
    <property type="match status" value="1"/>
</dbReference>
<keyword evidence="6 11" id="KW-0418">Kinase</keyword>
<proteinExistence type="predicted"/>
<protein>
    <recommendedName>
        <fullName evidence="2">histidine kinase</fullName>
        <ecNumber evidence="2">2.7.13.3</ecNumber>
    </recommendedName>
</protein>
<keyword evidence="5" id="KW-0547">Nucleotide-binding</keyword>
<feature type="transmembrane region" description="Helical" evidence="9">
    <location>
        <begin position="140"/>
        <end position="161"/>
    </location>
</feature>
<keyword evidence="8" id="KW-0902">Two-component regulatory system</keyword>
<keyword evidence="9" id="KW-0472">Membrane</keyword>
<reference evidence="11" key="1">
    <citation type="submission" date="2020-12" db="EMBL/GenBank/DDBJ databases">
        <title>Antrihabitans popcorni sp. nov. and Antrihabitans auranticaus sp. nov., isolated from a larva cave.</title>
        <authorList>
            <person name="Lee S.D."/>
            <person name="Kim I.S."/>
        </authorList>
    </citation>
    <scope>NUCLEOTIDE SEQUENCE</scope>
    <source>
        <strain evidence="11">YC3-6</strain>
    </source>
</reference>
<keyword evidence="3" id="KW-0597">Phosphoprotein</keyword>
<keyword evidence="9" id="KW-1133">Transmembrane helix</keyword>
<feature type="transmembrane region" description="Helical" evidence="9">
    <location>
        <begin position="45"/>
        <end position="65"/>
    </location>
</feature>
<evidence type="ECO:0000256" key="9">
    <source>
        <dbReference type="SAM" id="Phobius"/>
    </source>
</evidence>
<evidence type="ECO:0000313" key="12">
    <source>
        <dbReference type="Proteomes" id="UP000655868"/>
    </source>
</evidence>
<comment type="caution">
    <text evidence="11">The sequence shown here is derived from an EMBL/GenBank/DDBJ whole genome shotgun (WGS) entry which is preliminary data.</text>
</comment>
<keyword evidence="12" id="KW-1185">Reference proteome</keyword>
<dbReference type="Gene3D" id="1.20.5.1930">
    <property type="match status" value="1"/>
</dbReference>
<evidence type="ECO:0000256" key="1">
    <source>
        <dbReference type="ARBA" id="ARBA00000085"/>
    </source>
</evidence>
<dbReference type="EC" id="2.7.13.3" evidence="2"/>
<dbReference type="PANTHER" id="PTHR24421:SF10">
    <property type="entry name" value="NITRATE_NITRITE SENSOR PROTEIN NARQ"/>
    <property type="match status" value="1"/>
</dbReference>
<dbReference type="SUPFAM" id="SSF55874">
    <property type="entry name" value="ATPase domain of HSP90 chaperone/DNA topoisomerase II/histidine kinase"/>
    <property type="match status" value="1"/>
</dbReference>
<evidence type="ECO:0000313" key="11">
    <source>
        <dbReference type="EMBL" id="MBJ8339744.1"/>
    </source>
</evidence>
<feature type="domain" description="Signal transduction histidine kinase subgroup 3 dimerisation and phosphoacceptor" evidence="10">
    <location>
        <begin position="179"/>
        <end position="243"/>
    </location>
</feature>
<evidence type="ECO:0000256" key="3">
    <source>
        <dbReference type="ARBA" id="ARBA00022553"/>
    </source>
</evidence>
<dbReference type="AlphaFoldDB" id="A0A934NQS6"/>
<evidence type="ECO:0000256" key="4">
    <source>
        <dbReference type="ARBA" id="ARBA00022679"/>
    </source>
</evidence>
<accession>A0A934NQS6</accession>
<feature type="transmembrane region" description="Helical" evidence="9">
    <location>
        <begin position="99"/>
        <end position="128"/>
    </location>
</feature>
<dbReference type="GO" id="GO:0005524">
    <property type="term" value="F:ATP binding"/>
    <property type="evidence" value="ECO:0007669"/>
    <property type="project" value="UniProtKB-KW"/>
</dbReference>
<name>A0A934NQS6_9NOCA</name>
<evidence type="ECO:0000259" key="10">
    <source>
        <dbReference type="Pfam" id="PF07730"/>
    </source>
</evidence>
<dbReference type="GO" id="GO:0016020">
    <property type="term" value="C:membrane"/>
    <property type="evidence" value="ECO:0007669"/>
    <property type="project" value="InterPro"/>
</dbReference>
<dbReference type="InterPro" id="IPR036890">
    <property type="entry name" value="HATPase_C_sf"/>
</dbReference>
<keyword evidence="7" id="KW-0067">ATP-binding</keyword>
<feature type="transmembrane region" description="Helical" evidence="9">
    <location>
        <begin position="21"/>
        <end position="38"/>
    </location>
</feature>
<keyword evidence="4" id="KW-0808">Transferase</keyword>
<comment type="catalytic activity">
    <reaction evidence="1">
        <text>ATP + protein L-histidine = ADP + protein N-phospho-L-histidine.</text>
        <dbReference type="EC" id="2.7.13.3"/>
    </reaction>
</comment>
<organism evidence="11 12">
    <name type="scientific">Antrihabitans stalagmiti</name>
    <dbReference type="NCBI Taxonomy" id="2799499"/>
    <lineage>
        <taxon>Bacteria</taxon>
        <taxon>Bacillati</taxon>
        <taxon>Actinomycetota</taxon>
        <taxon>Actinomycetes</taxon>
        <taxon>Mycobacteriales</taxon>
        <taxon>Nocardiaceae</taxon>
        <taxon>Antrihabitans</taxon>
    </lineage>
</organism>
<dbReference type="PANTHER" id="PTHR24421">
    <property type="entry name" value="NITRATE/NITRITE SENSOR PROTEIN NARX-RELATED"/>
    <property type="match status" value="1"/>
</dbReference>
<dbReference type="InterPro" id="IPR050482">
    <property type="entry name" value="Sensor_HK_TwoCompSys"/>
</dbReference>
<dbReference type="Proteomes" id="UP000655868">
    <property type="component" value="Unassembled WGS sequence"/>
</dbReference>
<evidence type="ECO:0000256" key="8">
    <source>
        <dbReference type="ARBA" id="ARBA00023012"/>
    </source>
</evidence>
<evidence type="ECO:0000256" key="5">
    <source>
        <dbReference type="ARBA" id="ARBA00022741"/>
    </source>
</evidence>
<sequence length="389" mass="41979">MRVTDRLSATLSARGYDYPRQYVWLVPLTLCGAAICAVGQRHALLPFHIVVLAGLAIVTECVLSVVLGWNSHLVFVTVNVVASYLLMRHSVEVDFTPIVLITMTIAVAATSSWRVSLPATAAAVVTLILSDLSSQVERLYIAGVLFAWLVGCMMLTQLRLLHQERATHASRAAEAAGDERRRIAREVHDVVAHSLSITLLHVTGARRALQQDRDIDDAIEALTDAERIGRQAMTDIRRTVGLLDMGPSTTAPEPDLDDIDDLIADFRRAGLPVGYERCGNFELVTAATGLGVYRIAQESLANVAKHSPGSRTGVELRIEQETVELSIVNTRCATVESTGGSGIDGMRRRAELLGGTLTAGPDGTKWAVHAVLPLMVSDAHCPIGLVGRQ</sequence>
<dbReference type="GO" id="GO:0000155">
    <property type="term" value="F:phosphorelay sensor kinase activity"/>
    <property type="evidence" value="ECO:0007669"/>
    <property type="project" value="InterPro"/>
</dbReference>
<dbReference type="GO" id="GO:0046983">
    <property type="term" value="F:protein dimerization activity"/>
    <property type="evidence" value="ECO:0007669"/>
    <property type="project" value="InterPro"/>
</dbReference>
<gene>
    <name evidence="11" type="ORF">JGU71_12685</name>
</gene>
<evidence type="ECO:0000256" key="6">
    <source>
        <dbReference type="ARBA" id="ARBA00022777"/>
    </source>
</evidence>
<dbReference type="InterPro" id="IPR011712">
    <property type="entry name" value="Sig_transdc_His_kin_sub3_dim/P"/>
</dbReference>
<evidence type="ECO:0000256" key="2">
    <source>
        <dbReference type="ARBA" id="ARBA00012438"/>
    </source>
</evidence>
<dbReference type="EMBL" id="JAEMNV010000003">
    <property type="protein sequence ID" value="MBJ8339744.1"/>
    <property type="molecule type" value="Genomic_DNA"/>
</dbReference>
<dbReference type="RefSeq" id="WP_199704456.1">
    <property type="nucleotide sequence ID" value="NZ_JAEMNV010000003.1"/>
</dbReference>
<keyword evidence="9" id="KW-0812">Transmembrane</keyword>
<dbReference type="Pfam" id="PF07730">
    <property type="entry name" value="HisKA_3"/>
    <property type="match status" value="1"/>
</dbReference>